<dbReference type="EMBL" id="MFEL01000012">
    <property type="protein sequence ID" value="OGE81023.1"/>
    <property type="molecule type" value="Genomic_DNA"/>
</dbReference>
<name>A0A1F5NTT9_9BACT</name>
<evidence type="ECO:0000313" key="1">
    <source>
        <dbReference type="EMBL" id="OGE81023.1"/>
    </source>
</evidence>
<evidence type="ECO:0000313" key="2">
    <source>
        <dbReference type="Proteomes" id="UP000178892"/>
    </source>
</evidence>
<gene>
    <name evidence="1" type="ORF">A2720_03915</name>
</gene>
<dbReference type="Proteomes" id="UP000178892">
    <property type="component" value="Unassembled WGS sequence"/>
</dbReference>
<sequence length="118" mass="12386">MEVVISMGVLIALFALYTAALNTMAASKKLRYQNLAYHVANKKMEELRGTAFGLLPSSGSISDAMLSQIPSGDGSFAAADYPAFSGLKEITVTVTWTEGSTPKQVQLKTLAGSGGINP</sequence>
<reference evidence="1 2" key="1">
    <citation type="journal article" date="2016" name="Nat. Commun.">
        <title>Thousands of microbial genomes shed light on interconnected biogeochemical processes in an aquifer system.</title>
        <authorList>
            <person name="Anantharaman K."/>
            <person name="Brown C.T."/>
            <person name="Hug L.A."/>
            <person name="Sharon I."/>
            <person name="Castelle C.J."/>
            <person name="Probst A.J."/>
            <person name="Thomas B.C."/>
            <person name="Singh A."/>
            <person name="Wilkins M.J."/>
            <person name="Karaoz U."/>
            <person name="Brodie E.L."/>
            <person name="Williams K.H."/>
            <person name="Hubbard S.S."/>
            <person name="Banfield J.F."/>
        </authorList>
    </citation>
    <scope>NUCLEOTIDE SEQUENCE [LARGE SCALE GENOMIC DNA]</scope>
</reference>
<organism evidence="1 2">
    <name type="scientific">Candidatus Doudnabacteria bacterium RIFCSPHIGHO2_01_FULL_46_24</name>
    <dbReference type="NCBI Taxonomy" id="1817825"/>
    <lineage>
        <taxon>Bacteria</taxon>
        <taxon>Candidatus Doudnaibacteriota</taxon>
    </lineage>
</organism>
<comment type="caution">
    <text evidence="1">The sequence shown here is derived from an EMBL/GenBank/DDBJ whole genome shotgun (WGS) entry which is preliminary data.</text>
</comment>
<evidence type="ECO:0008006" key="3">
    <source>
        <dbReference type="Google" id="ProtNLM"/>
    </source>
</evidence>
<accession>A0A1F5NTT9</accession>
<dbReference type="STRING" id="1817825.A2720_03915"/>
<dbReference type="AlphaFoldDB" id="A0A1F5NTT9"/>
<protein>
    <recommendedName>
        <fullName evidence="3">Type II secretion system protein GspI C-terminal domain-containing protein</fullName>
    </recommendedName>
</protein>
<proteinExistence type="predicted"/>